<dbReference type="AlphaFoldDB" id="V4PE94"/>
<dbReference type="Pfam" id="PF13601">
    <property type="entry name" value="HTH_34"/>
    <property type="match status" value="1"/>
</dbReference>
<evidence type="ECO:0000313" key="2">
    <source>
        <dbReference type="EMBL" id="ESQ86426.1"/>
    </source>
</evidence>
<dbReference type="InterPro" id="IPR036388">
    <property type="entry name" value="WH-like_DNA-bd_sf"/>
</dbReference>
<evidence type="ECO:0000259" key="1">
    <source>
        <dbReference type="Pfam" id="PF13601"/>
    </source>
</evidence>
<dbReference type="PANTHER" id="PTHR37318">
    <property type="entry name" value="BSL7504 PROTEIN"/>
    <property type="match status" value="1"/>
</dbReference>
<evidence type="ECO:0000313" key="3">
    <source>
        <dbReference type="Proteomes" id="UP000017837"/>
    </source>
</evidence>
<dbReference type="eggNOG" id="COG1846">
    <property type="taxonomic scope" value="Bacteria"/>
</dbReference>
<dbReference type="PATRIC" id="fig|1121022.4.peg.3792"/>
<accession>V4PE94</accession>
<feature type="domain" description="Winged helix DNA-binding" evidence="1">
    <location>
        <begin position="16"/>
        <end position="93"/>
    </location>
</feature>
<organism evidence="2 3">
    <name type="scientific">Asticcacaulis benevestitus DSM 16100 = ATCC BAA-896</name>
    <dbReference type="NCBI Taxonomy" id="1121022"/>
    <lineage>
        <taxon>Bacteria</taxon>
        <taxon>Pseudomonadati</taxon>
        <taxon>Pseudomonadota</taxon>
        <taxon>Alphaproteobacteria</taxon>
        <taxon>Caulobacterales</taxon>
        <taxon>Caulobacteraceae</taxon>
        <taxon>Asticcacaulis</taxon>
    </lineage>
</organism>
<dbReference type="InterPro" id="IPR027395">
    <property type="entry name" value="WH_DNA-bd_dom"/>
</dbReference>
<proteinExistence type="predicted"/>
<dbReference type="RefSeq" id="WP_018083173.1">
    <property type="nucleotide sequence ID" value="NZ_AQWM01000025.1"/>
</dbReference>
<dbReference type="STRING" id="1121022.GCA_000376105_03498"/>
<reference evidence="2 3" key="1">
    <citation type="journal article" date="2014" name="Nature">
        <title>Sequential evolution of bacterial morphology by co-option of a developmental regulator.</title>
        <authorList>
            <person name="Jiang C."/>
            <person name="Brown P.J."/>
            <person name="Ducret A."/>
            <person name="Brun Y.V."/>
        </authorList>
    </citation>
    <scope>NUCLEOTIDE SEQUENCE [LARGE SCALE GENOMIC DNA]</scope>
    <source>
        <strain evidence="2 3">DSM 16100</strain>
    </source>
</reference>
<dbReference type="InterPro" id="IPR036390">
    <property type="entry name" value="WH_DNA-bd_sf"/>
</dbReference>
<dbReference type="Proteomes" id="UP000017837">
    <property type="component" value="Unassembled WGS sequence"/>
</dbReference>
<gene>
    <name evidence="2" type="ORF">ABENE_18535</name>
</gene>
<comment type="caution">
    <text evidence="2">The sequence shown here is derived from an EMBL/GenBank/DDBJ whole genome shotgun (WGS) entry which is preliminary data.</text>
</comment>
<dbReference type="PANTHER" id="PTHR37318:SF1">
    <property type="entry name" value="BSL7504 PROTEIN"/>
    <property type="match status" value="1"/>
</dbReference>
<dbReference type="SUPFAM" id="SSF46785">
    <property type="entry name" value="Winged helix' DNA-binding domain"/>
    <property type="match status" value="1"/>
</dbReference>
<sequence>MTVVPHFDAVIHAPGRLQICGILATADAAEFSAIREAIGVSDSVMSKHIKLLEEAGYIVVKKAAREGRQRTWLSLTAEGRIVFTKHIAELTRLAGIVG</sequence>
<dbReference type="Gene3D" id="1.10.10.10">
    <property type="entry name" value="Winged helix-like DNA-binding domain superfamily/Winged helix DNA-binding domain"/>
    <property type="match status" value="1"/>
</dbReference>
<dbReference type="InterPro" id="IPR011991">
    <property type="entry name" value="ArsR-like_HTH"/>
</dbReference>
<name>V4PE94_9CAUL</name>
<dbReference type="GO" id="GO:0006355">
    <property type="term" value="P:regulation of DNA-templated transcription"/>
    <property type="evidence" value="ECO:0007669"/>
    <property type="project" value="UniProtKB-ARBA"/>
</dbReference>
<dbReference type="EMBL" id="AWGB01000056">
    <property type="protein sequence ID" value="ESQ86426.1"/>
    <property type="molecule type" value="Genomic_DNA"/>
</dbReference>
<protein>
    <recommendedName>
        <fullName evidence="1">Winged helix DNA-binding domain-containing protein</fullName>
    </recommendedName>
</protein>
<dbReference type="CDD" id="cd00090">
    <property type="entry name" value="HTH_ARSR"/>
    <property type="match status" value="1"/>
</dbReference>
<dbReference type="OrthoDB" id="5521380at2"/>
<keyword evidence="3" id="KW-1185">Reference proteome</keyword>